<sequence>MEAFDSASYSDKRKQLRTAAHPELEDAVLRWIRNACDVNANLPVSGPLICAQVERFAEKMNIEEIKASEGWLARFKSGHNLTFKSVCGERAAV</sequence>
<protein>
    <submittedName>
        <fullName evidence="1">Uncharacterized protein</fullName>
    </submittedName>
</protein>
<name>A0ACB8DTH2_DERSI</name>
<accession>A0ACB8DTH2</accession>
<organism evidence="1 2">
    <name type="scientific">Dermacentor silvarum</name>
    <name type="common">Tick</name>
    <dbReference type="NCBI Taxonomy" id="543639"/>
    <lineage>
        <taxon>Eukaryota</taxon>
        <taxon>Metazoa</taxon>
        <taxon>Ecdysozoa</taxon>
        <taxon>Arthropoda</taxon>
        <taxon>Chelicerata</taxon>
        <taxon>Arachnida</taxon>
        <taxon>Acari</taxon>
        <taxon>Parasitiformes</taxon>
        <taxon>Ixodida</taxon>
        <taxon>Ixodoidea</taxon>
        <taxon>Ixodidae</taxon>
        <taxon>Rhipicephalinae</taxon>
        <taxon>Dermacentor</taxon>
    </lineage>
</organism>
<reference evidence="1" key="1">
    <citation type="submission" date="2020-05" db="EMBL/GenBank/DDBJ databases">
        <title>Large-scale comparative analyses of tick genomes elucidate their genetic diversity and vector capacities.</title>
        <authorList>
            <person name="Jia N."/>
            <person name="Wang J."/>
            <person name="Shi W."/>
            <person name="Du L."/>
            <person name="Sun Y."/>
            <person name="Zhan W."/>
            <person name="Jiang J."/>
            <person name="Wang Q."/>
            <person name="Zhang B."/>
            <person name="Ji P."/>
            <person name="Sakyi L.B."/>
            <person name="Cui X."/>
            <person name="Yuan T."/>
            <person name="Jiang B."/>
            <person name="Yang W."/>
            <person name="Lam T.T.-Y."/>
            <person name="Chang Q."/>
            <person name="Ding S."/>
            <person name="Wang X."/>
            <person name="Zhu J."/>
            <person name="Ruan X."/>
            <person name="Zhao L."/>
            <person name="Wei J."/>
            <person name="Que T."/>
            <person name="Du C."/>
            <person name="Cheng J."/>
            <person name="Dai P."/>
            <person name="Han X."/>
            <person name="Huang E."/>
            <person name="Gao Y."/>
            <person name="Liu J."/>
            <person name="Shao H."/>
            <person name="Ye R."/>
            <person name="Li L."/>
            <person name="Wei W."/>
            <person name="Wang X."/>
            <person name="Wang C."/>
            <person name="Yang T."/>
            <person name="Huo Q."/>
            <person name="Li W."/>
            <person name="Guo W."/>
            <person name="Chen H."/>
            <person name="Zhou L."/>
            <person name="Ni X."/>
            <person name="Tian J."/>
            <person name="Zhou Y."/>
            <person name="Sheng Y."/>
            <person name="Liu T."/>
            <person name="Pan Y."/>
            <person name="Xia L."/>
            <person name="Li J."/>
            <person name="Zhao F."/>
            <person name="Cao W."/>
        </authorList>
    </citation>
    <scope>NUCLEOTIDE SEQUENCE</scope>
    <source>
        <strain evidence="1">Dsil-2018</strain>
    </source>
</reference>
<evidence type="ECO:0000313" key="1">
    <source>
        <dbReference type="EMBL" id="KAH7977414.1"/>
    </source>
</evidence>
<dbReference type="Proteomes" id="UP000821865">
    <property type="component" value="Chromosome 1"/>
</dbReference>
<gene>
    <name evidence="1" type="ORF">HPB49_001411</name>
</gene>
<dbReference type="EMBL" id="CM023470">
    <property type="protein sequence ID" value="KAH7977414.1"/>
    <property type="molecule type" value="Genomic_DNA"/>
</dbReference>
<keyword evidence="2" id="KW-1185">Reference proteome</keyword>
<comment type="caution">
    <text evidence="1">The sequence shown here is derived from an EMBL/GenBank/DDBJ whole genome shotgun (WGS) entry which is preliminary data.</text>
</comment>
<proteinExistence type="predicted"/>
<evidence type="ECO:0000313" key="2">
    <source>
        <dbReference type="Proteomes" id="UP000821865"/>
    </source>
</evidence>